<dbReference type="STRING" id="653733.Selin_1745"/>
<name>E6W154_DESIS</name>
<dbReference type="SUPFAM" id="SSF47413">
    <property type="entry name" value="lambda repressor-like DNA-binding domains"/>
    <property type="match status" value="1"/>
</dbReference>
<dbReference type="Pfam" id="PF01381">
    <property type="entry name" value="HTH_3"/>
    <property type="match status" value="1"/>
</dbReference>
<gene>
    <name evidence="2" type="ordered locus">Selin_1745</name>
</gene>
<sequence>MKRNTWNPQYHVLRQALKQMRLDAELTQAQLAVRLGKPQSFVAKYENGDRNLDFLEVLDVCRACHRSPQDILRCLEPQSSPANVLCRES</sequence>
<dbReference type="HOGENOM" id="CLU_066192_30_3_0"/>
<evidence type="ECO:0000259" key="1">
    <source>
        <dbReference type="PROSITE" id="PS50943"/>
    </source>
</evidence>
<protein>
    <submittedName>
        <fullName evidence="2">Helix-turn-helix domain protein</fullName>
    </submittedName>
</protein>
<evidence type="ECO:0000313" key="3">
    <source>
        <dbReference type="Proteomes" id="UP000002572"/>
    </source>
</evidence>
<dbReference type="Gene3D" id="1.10.260.40">
    <property type="entry name" value="lambda repressor-like DNA-binding domains"/>
    <property type="match status" value="1"/>
</dbReference>
<feature type="domain" description="HTH cro/C1-type" evidence="1">
    <location>
        <begin position="17"/>
        <end position="71"/>
    </location>
</feature>
<dbReference type="AlphaFoldDB" id="E6W154"/>
<dbReference type="GO" id="GO:0003677">
    <property type="term" value="F:DNA binding"/>
    <property type="evidence" value="ECO:0007669"/>
    <property type="project" value="InterPro"/>
</dbReference>
<dbReference type="eggNOG" id="COG1396">
    <property type="taxonomic scope" value="Bacteria"/>
</dbReference>
<accession>E6W154</accession>
<dbReference type="KEGG" id="din:Selin_1745"/>
<dbReference type="RefSeq" id="WP_013506354.1">
    <property type="nucleotide sequence ID" value="NC_014836.1"/>
</dbReference>
<dbReference type="PROSITE" id="PS50943">
    <property type="entry name" value="HTH_CROC1"/>
    <property type="match status" value="1"/>
</dbReference>
<dbReference type="Proteomes" id="UP000002572">
    <property type="component" value="Chromosome"/>
</dbReference>
<proteinExistence type="predicted"/>
<dbReference type="EMBL" id="CP002432">
    <property type="protein sequence ID" value="ADU66474.1"/>
    <property type="molecule type" value="Genomic_DNA"/>
</dbReference>
<dbReference type="CDD" id="cd00093">
    <property type="entry name" value="HTH_XRE"/>
    <property type="match status" value="1"/>
</dbReference>
<reference evidence="2 3" key="1">
    <citation type="submission" date="2010-12" db="EMBL/GenBank/DDBJ databases">
        <title>Complete sequence of Desulfurispirillum indicum S5.</title>
        <authorList>
            <consortium name="US DOE Joint Genome Institute"/>
            <person name="Lucas S."/>
            <person name="Copeland A."/>
            <person name="Lapidus A."/>
            <person name="Cheng J.-F."/>
            <person name="Goodwin L."/>
            <person name="Pitluck S."/>
            <person name="Chertkov O."/>
            <person name="Held B."/>
            <person name="Detter J.C."/>
            <person name="Han C."/>
            <person name="Tapia R."/>
            <person name="Land M."/>
            <person name="Hauser L."/>
            <person name="Kyrpides N."/>
            <person name="Ivanova N."/>
            <person name="Mikhailova N."/>
            <person name="Haggblom M."/>
            <person name="Rauschenbach I."/>
            <person name="Bini E."/>
            <person name="Woyke T."/>
        </authorList>
    </citation>
    <scope>NUCLEOTIDE SEQUENCE [LARGE SCALE GENOMIC DNA]</scope>
    <source>
        <strain evidence="3">ATCC BAA-1389 / DSM 22839 / S5</strain>
    </source>
</reference>
<dbReference type="InterPro" id="IPR001387">
    <property type="entry name" value="Cro/C1-type_HTH"/>
</dbReference>
<organism evidence="2 3">
    <name type="scientific">Desulfurispirillum indicum (strain ATCC BAA-1389 / DSM 22839 / S5)</name>
    <dbReference type="NCBI Taxonomy" id="653733"/>
    <lineage>
        <taxon>Bacteria</taxon>
        <taxon>Pseudomonadati</taxon>
        <taxon>Chrysiogenota</taxon>
        <taxon>Chrysiogenia</taxon>
        <taxon>Chrysiogenales</taxon>
        <taxon>Chrysiogenaceae</taxon>
        <taxon>Desulfurispirillum</taxon>
    </lineage>
</organism>
<dbReference type="InterPro" id="IPR010982">
    <property type="entry name" value="Lambda_DNA-bd_dom_sf"/>
</dbReference>
<dbReference type="InParanoid" id="E6W154"/>
<evidence type="ECO:0000313" key="2">
    <source>
        <dbReference type="EMBL" id="ADU66474.1"/>
    </source>
</evidence>
<dbReference type="OrthoDB" id="9803379at2"/>
<keyword evidence="3" id="KW-1185">Reference proteome</keyword>
<dbReference type="SMART" id="SM00530">
    <property type="entry name" value="HTH_XRE"/>
    <property type="match status" value="1"/>
</dbReference>